<dbReference type="KEGG" id="care:LT85_0643"/>
<accession>A0A0A1F530</accession>
<keyword evidence="2" id="KW-1185">Reference proteome</keyword>
<dbReference type="HOGENOM" id="CLU_3268426_0_0_4"/>
<dbReference type="STRING" id="279058.LT85_0643"/>
<dbReference type="Proteomes" id="UP000030302">
    <property type="component" value="Chromosome"/>
</dbReference>
<dbReference type="EMBL" id="CP009962">
    <property type="protein sequence ID" value="AIY39803.1"/>
    <property type="molecule type" value="Genomic_DNA"/>
</dbReference>
<protein>
    <submittedName>
        <fullName evidence="1">Uncharacterized protein</fullName>
    </submittedName>
</protein>
<evidence type="ECO:0000313" key="2">
    <source>
        <dbReference type="Proteomes" id="UP000030302"/>
    </source>
</evidence>
<name>A0A0A1F530_9BURK</name>
<organism evidence="1 2">
    <name type="scientific">Collimonas arenae</name>
    <dbReference type="NCBI Taxonomy" id="279058"/>
    <lineage>
        <taxon>Bacteria</taxon>
        <taxon>Pseudomonadati</taxon>
        <taxon>Pseudomonadota</taxon>
        <taxon>Betaproteobacteria</taxon>
        <taxon>Burkholderiales</taxon>
        <taxon>Oxalobacteraceae</taxon>
        <taxon>Collimonas</taxon>
    </lineage>
</organism>
<gene>
    <name evidence="1" type="ORF">LT85_0643</name>
</gene>
<evidence type="ECO:0000313" key="1">
    <source>
        <dbReference type="EMBL" id="AIY39803.1"/>
    </source>
</evidence>
<proteinExistence type="predicted"/>
<dbReference type="AlphaFoldDB" id="A0A0A1F530"/>
<sequence length="41" mass="4650">MTAGKTPSHLTDDMCGSFKEMVLQALVFIDTNILQIYLQYI</sequence>
<reference evidence="2" key="1">
    <citation type="journal article" date="2014" name="Soil Biol. Biochem.">
        <title>Structure and function of bacterial communities in ageing soils: Insights from the Mendocino ecological staircase.</title>
        <authorList>
            <person name="Uroz S."/>
            <person name="Tech J.J."/>
            <person name="Sawaya N.A."/>
            <person name="Frey-Klett P."/>
            <person name="Leveau J.H.J."/>
        </authorList>
    </citation>
    <scope>NUCLEOTIDE SEQUENCE [LARGE SCALE GENOMIC DNA]</scope>
    <source>
        <strain evidence="2">Cal35</strain>
    </source>
</reference>